<protein>
    <recommendedName>
        <fullName evidence="1">ISXO2-like transposase domain-containing protein</fullName>
    </recommendedName>
</protein>
<evidence type="ECO:0000313" key="2">
    <source>
        <dbReference type="EMBL" id="EHQ25845.1"/>
    </source>
</evidence>
<dbReference type="Pfam" id="PF12762">
    <property type="entry name" value="DDE_Tnp_IS1595"/>
    <property type="match status" value="1"/>
</dbReference>
<dbReference type="Pfam" id="PF12760">
    <property type="entry name" value="Zn_ribbon_IS1595"/>
    <property type="match status" value="1"/>
</dbReference>
<gene>
    <name evidence="2" type="ORF">Mucpa_1690</name>
</gene>
<dbReference type="SMART" id="SM01126">
    <property type="entry name" value="DDE_Tnp_IS1595"/>
    <property type="match status" value="1"/>
</dbReference>
<reference evidence="2" key="1">
    <citation type="submission" date="2011-09" db="EMBL/GenBank/DDBJ databases">
        <title>The permanent draft genome of Mucilaginibacter paludis DSM 18603.</title>
        <authorList>
            <consortium name="US DOE Joint Genome Institute (JGI-PGF)"/>
            <person name="Lucas S."/>
            <person name="Han J."/>
            <person name="Lapidus A."/>
            <person name="Bruce D."/>
            <person name="Goodwin L."/>
            <person name="Pitluck S."/>
            <person name="Peters L."/>
            <person name="Kyrpides N."/>
            <person name="Mavromatis K."/>
            <person name="Ivanova N."/>
            <person name="Mikhailova N."/>
            <person name="Held B."/>
            <person name="Detter J.C."/>
            <person name="Tapia R."/>
            <person name="Han C."/>
            <person name="Land M."/>
            <person name="Hauser L."/>
            <person name="Markowitz V."/>
            <person name="Cheng J.-F."/>
            <person name="Hugenholtz P."/>
            <person name="Woyke T."/>
            <person name="Wu D."/>
            <person name="Tindall B."/>
            <person name="Brambilla E."/>
            <person name="Klenk H.-P."/>
            <person name="Eisen J.A."/>
        </authorList>
    </citation>
    <scope>NUCLEOTIDE SEQUENCE [LARGE SCALE GENOMIC DNA]</scope>
    <source>
        <strain evidence="2">DSM 18603</strain>
    </source>
</reference>
<dbReference type="OrthoDB" id="9783459at2"/>
<dbReference type="InterPro" id="IPR024445">
    <property type="entry name" value="Tnp_ISXO2-like"/>
</dbReference>
<sequence length="314" mass="36730">MKNQEKGIHAFFTKFSTDEKCRAYLEHQRWGNIVHCPFCFKPDKIYKFRNNKTYKCGLCKLNFSVVKGTIFERSHIPLTKWFIAIYLFASHKKGISSHQIAKDIDITQANAWFMLQRIRYAMNHCEDFRKVMSGVIEVDETYIGGKNKNRHWDKKVPNSQGRSLADKSVVFGILTRGGGILTYNPKQLPKVGLQALIRSRVAPGSIVNTDEFLVYKGLHNYFEHGVVQHGKSQYCIGDYHTNSIEGFWSWVKRSIFGIYHNVSKKHLMRYCREISFRYNQRSKGNEEIFDDNLLLCFDCRLMYKELIASPKRLQ</sequence>
<dbReference type="PANTHER" id="PTHR47163:SF2">
    <property type="entry name" value="SI:DKEY-17M8.2"/>
    <property type="match status" value="1"/>
</dbReference>
<dbReference type="eggNOG" id="COG3677">
    <property type="taxonomic scope" value="Bacteria"/>
</dbReference>
<proteinExistence type="predicted"/>
<dbReference type="InterPro" id="IPR024442">
    <property type="entry name" value="Transposase_Zn_ribbon"/>
</dbReference>
<evidence type="ECO:0000313" key="3">
    <source>
        <dbReference type="Proteomes" id="UP000002774"/>
    </source>
</evidence>
<organism evidence="2 3">
    <name type="scientific">Mucilaginibacter paludis DSM 18603</name>
    <dbReference type="NCBI Taxonomy" id="714943"/>
    <lineage>
        <taxon>Bacteria</taxon>
        <taxon>Pseudomonadati</taxon>
        <taxon>Bacteroidota</taxon>
        <taxon>Sphingobacteriia</taxon>
        <taxon>Sphingobacteriales</taxon>
        <taxon>Sphingobacteriaceae</taxon>
        <taxon>Mucilaginibacter</taxon>
    </lineage>
</organism>
<dbReference type="PANTHER" id="PTHR47163">
    <property type="entry name" value="DDE_TNP_IS1595 DOMAIN-CONTAINING PROTEIN"/>
    <property type="match status" value="1"/>
</dbReference>
<dbReference type="InterPro" id="IPR053164">
    <property type="entry name" value="IS1016-like_transposase"/>
</dbReference>
<feature type="domain" description="ISXO2-like transposase" evidence="1">
    <location>
        <begin position="131"/>
        <end position="279"/>
    </location>
</feature>
<dbReference type="AlphaFoldDB" id="H1Y6K1"/>
<dbReference type="Proteomes" id="UP000002774">
    <property type="component" value="Chromosome"/>
</dbReference>
<keyword evidence="3" id="KW-1185">Reference proteome</keyword>
<accession>H1Y6K1</accession>
<dbReference type="RefSeq" id="WP_008505728.1">
    <property type="nucleotide sequence ID" value="NZ_CM001403.1"/>
</dbReference>
<dbReference type="EMBL" id="CM001403">
    <property type="protein sequence ID" value="EHQ25845.1"/>
    <property type="molecule type" value="Genomic_DNA"/>
</dbReference>
<name>H1Y6K1_9SPHI</name>
<dbReference type="STRING" id="714943.Mucpa_1690"/>
<evidence type="ECO:0000259" key="1">
    <source>
        <dbReference type="SMART" id="SM01126"/>
    </source>
</evidence>
<dbReference type="NCBIfam" id="NF033547">
    <property type="entry name" value="transpos_IS1595"/>
    <property type="match status" value="1"/>
</dbReference>
<dbReference type="HOGENOM" id="CLU_044348_1_2_10"/>